<organism evidence="1 2">
    <name type="scientific">Ensete ventricosum</name>
    <name type="common">Abyssinian banana</name>
    <name type="synonym">Musa ensete</name>
    <dbReference type="NCBI Taxonomy" id="4639"/>
    <lineage>
        <taxon>Eukaryota</taxon>
        <taxon>Viridiplantae</taxon>
        <taxon>Streptophyta</taxon>
        <taxon>Embryophyta</taxon>
        <taxon>Tracheophyta</taxon>
        <taxon>Spermatophyta</taxon>
        <taxon>Magnoliopsida</taxon>
        <taxon>Liliopsida</taxon>
        <taxon>Zingiberales</taxon>
        <taxon>Musaceae</taxon>
        <taxon>Ensete</taxon>
    </lineage>
</organism>
<dbReference type="Proteomes" id="UP000287651">
    <property type="component" value="Unassembled WGS sequence"/>
</dbReference>
<name>A0A426X0N9_ENSVE</name>
<evidence type="ECO:0000313" key="1">
    <source>
        <dbReference type="EMBL" id="RRT33028.1"/>
    </source>
</evidence>
<comment type="caution">
    <text evidence="1">The sequence shown here is derived from an EMBL/GenBank/DDBJ whole genome shotgun (WGS) entry which is preliminary data.</text>
</comment>
<accession>A0A426X0N9</accession>
<sequence>MPLAVVLPMGSYPYGKRRCPRWVDERRCPQAAAPTSVVPASASLVGGHCLCPQVAPLWVLTPCGLAVDERHPLRAYRVWLPLLAALVTCGRPYKGLAMLGRPYKGPSHGRPPLSLLPSLQNAIYVI</sequence>
<dbReference type="AlphaFoldDB" id="A0A426X0N9"/>
<protein>
    <submittedName>
        <fullName evidence="1">Uncharacterized protein</fullName>
    </submittedName>
</protein>
<reference evidence="1 2" key="1">
    <citation type="journal article" date="2014" name="Agronomy (Basel)">
        <title>A Draft Genome Sequence for Ensete ventricosum, the Drought-Tolerant Tree Against Hunger.</title>
        <authorList>
            <person name="Harrison J."/>
            <person name="Moore K.A."/>
            <person name="Paszkiewicz K."/>
            <person name="Jones T."/>
            <person name="Grant M."/>
            <person name="Ambacheew D."/>
            <person name="Muzemil S."/>
            <person name="Studholme D.J."/>
        </authorList>
    </citation>
    <scope>NUCLEOTIDE SEQUENCE [LARGE SCALE GENOMIC DNA]</scope>
</reference>
<dbReference type="EMBL" id="AMZH03030074">
    <property type="protein sequence ID" value="RRT33028.1"/>
    <property type="molecule type" value="Genomic_DNA"/>
</dbReference>
<evidence type="ECO:0000313" key="2">
    <source>
        <dbReference type="Proteomes" id="UP000287651"/>
    </source>
</evidence>
<gene>
    <name evidence="1" type="ORF">B296_00047494</name>
</gene>
<proteinExistence type="predicted"/>